<reference evidence="5 6" key="1">
    <citation type="submission" date="2018-12" db="EMBL/GenBank/DDBJ databases">
        <authorList>
            <person name="Chong R.A."/>
        </authorList>
    </citation>
    <scope>NUCLEOTIDE SEQUENCE [LARGE SCALE GENOMIC DNA]</scope>
    <source>
        <strain evidence="5 6">Aar</strain>
    </source>
</reference>
<evidence type="ECO:0000256" key="2">
    <source>
        <dbReference type="ARBA" id="ARBA00022490"/>
    </source>
</evidence>
<dbReference type="InterPro" id="IPR035932">
    <property type="entry name" value="HflD-like_sf"/>
</dbReference>
<dbReference type="Pfam" id="PF04356">
    <property type="entry name" value="DUF489"/>
    <property type="match status" value="1"/>
</dbReference>
<organism evidence="5 6">
    <name type="scientific">Buchnera aphidicola</name>
    <name type="common">Artemisaphis artemisicola</name>
    <dbReference type="NCBI Taxonomy" id="1241836"/>
    <lineage>
        <taxon>Bacteria</taxon>
        <taxon>Pseudomonadati</taxon>
        <taxon>Pseudomonadota</taxon>
        <taxon>Gammaproteobacteria</taxon>
        <taxon>Enterobacterales</taxon>
        <taxon>Erwiniaceae</taxon>
        <taxon>Buchnera</taxon>
    </lineage>
</organism>
<dbReference type="HAMAP" id="MF_00695">
    <property type="entry name" value="HflD_protein"/>
    <property type="match status" value="1"/>
</dbReference>
<dbReference type="Gene3D" id="1.10.3890.10">
    <property type="entry name" value="HflD-like"/>
    <property type="match status" value="1"/>
</dbReference>
<dbReference type="Proteomes" id="UP000298654">
    <property type="component" value="Chromosome"/>
</dbReference>
<gene>
    <name evidence="4 5" type="primary">hflD</name>
    <name evidence="5" type="ORF">D9V59_01315</name>
</gene>
<protein>
    <recommendedName>
        <fullName evidence="4">High frequency lysogenization protein HflD homolog</fullName>
    </recommendedName>
</protein>
<dbReference type="EMBL" id="CP034900">
    <property type="protein sequence ID" value="QCI16253.1"/>
    <property type="molecule type" value="Genomic_DNA"/>
</dbReference>
<sequence>MKKMYSITLSLAGICQSAYLVQQLAHSGKCDQEAFQTSLNSILEINPTSVIKIYGNDEKNLNIGLKILVSVLTFSSNSYSYIELIKYIFDMMIIENKLKKNNLAVCSLKKKILIISSEYYISNNINILTNQLAKIYLEIISTLGSRILIKGTKIFLQDFQIQEKIRCLLLSGIRSIVLWKQFGGNYLKLIYFRYYIIKKAKKILFNLKKTT</sequence>
<dbReference type="SUPFAM" id="SSF101322">
    <property type="entry name" value="YcfC-like"/>
    <property type="match status" value="1"/>
</dbReference>
<keyword evidence="1 4" id="KW-1003">Cell membrane</keyword>
<keyword evidence="2 4" id="KW-0963">Cytoplasm</keyword>
<dbReference type="NCBIfam" id="NF001246">
    <property type="entry name" value="PRK00218.1-2"/>
    <property type="match status" value="1"/>
</dbReference>
<evidence type="ECO:0000313" key="6">
    <source>
        <dbReference type="Proteomes" id="UP000298654"/>
    </source>
</evidence>
<dbReference type="OrthoDB" id="9788031at2"/>
<proteinExistence type="inferred from homology"/>
<keyword evidence="3 4" id="KW-0472">Membrane</keyword>
<evidence type="ECO:0000256" key="1">
    <source>
        <dbReference type="ARBA" id="ARBA00022475"/>
    </source>
</evidence>
<evidence type="ECO:0000256" key="4">
    <source>
        <dbReference type="HAMAP-Rule" id="MF_00695"/>
    </source>
</evidence>
<accession>A0A4D6XJ24</accession>
<evidence type="ECO:0000313" key="5">
    <source>
        <dbReference type="EMBL" id="QCI16253.1"/>
    </source>
</evidence>
<dbReference type="PANTHER" id="PTHR38100">
    <property type="entry name" value="HIGH FREQUENCY LYSOGENIZATION PROTEIN HFLD"/>
    <property type="match status" value="1"/>
</dbReference>
<comment type="similarity">
    <text evidence="4">Belongs to the HflD family.</text>
</comment>
<reference evidence="5 6" key="2">
    <citation type="submission" date="2019-05" db="EMBL/GenBank/DDBJ databases">
        <title>Genome evolution of the obligate endosymbiont Buchnera aphidicola.</title>
        <authorList>
            <person name="Moran N.A."/>
        </authorList>
    </citation>
    <scope>NUCLEOTIDE SEQUENCE [LARGE SCALE GENOMIC DNA]</scope>
    <source>
        <strain evidence="5 6">Aar</strain>
    </source>
</reference>
<dbReference type="NCBIfam" id="NF001248">
    <property type="entry name" value="PRK00218.1-4"/>
    <property type="match status" value="1"/>
</dbReference>
<comment type="subcellular location">
    <subcellularLocation>
        <location evidence="4">Cytoplasm</location>
    </subcellularLocation>
    <subcellularLocation>
        <location evidence="4">Cell membrane</location>
        <topology evidence="4">Peripheral membrane protein</topology>
        <orientation evidence="4">Cytoplasmic side</orientation>
    </subcellularLocation>
</comment>
<dbReference type="GO" id="GO:0005886">
    <property type="term" value="C:plasma membrane"/>
    <property type="evidence" value="ECO:0007669"/>
    <property type="project" value="UniProtKB-SubCell"/>
</dbReference>
<dbReference type="GO" id="GO:0005737">
    <property type="term" value="C:cytoplasm"/>
    <property type="evidence" value="ECO:0007669"/>
    <property type="project" value="UniProtKB-SubCell"/>
</dbReference>
<dbReference type="InterPro" id="IPR007451">
    <property type="entry name" value="HflD"/>
</dbReference>
<evidence type="ECO:0000256" key="3">
    <source>
        <dbReference type="ARBA" id="ARBA00023136"/>
    </source>
</evidence>
<dbReference type="AlphaFoldDB" id="A0A4D6XJ24"/>
<dbReference type="PANTHER" id="PTHR38100:SF1">
    <property type="entry name" value="HIGH FREQUENCY LYSOGENIZATION PROTEIN HFLD"/>
    <property type="match status" value="1"/>
</dbReference>
<name>A0A4D6XJ24_9GAMM</name>